<comment type="caution">
    <text evidence="3">The sequence shown here is derived from an EMBL/GenBank/DDBJ whole genome shotgun (WGS) entry which is preliminary data.</text>
</comment>
<feature type="transmembrane region" description="Helical" evidence="2">
    <location>
        <begin position="238"/>
        <end position="258"/>
    </location>
</feature>
<dbReference type="Proteomes" id="UP001221142">
    <property type="component" value="Unassembled WGS sequence"/>
</dbReference>
<feature type="compositionally biased region" description="Basic and acidic residues" evidence="1">
    <location>
        <begin position="323"/>
        <end position="350"/>
    </location>
</feature>
<keyword evidence="2" id="KW-0812">Transmembrane</keyword>
<feature type="transmembrane region" description="Helical" evidence="2">
    <location>
        <begin position="20"/>
        <end position="43"/>
    </location>
</feature>
<feature type="transmembrane region" description="Helical" evidence="2">
    <location>
        <begin position="55"/>
        <end position="79"/>
    </location>
</feature>
<organism evidence="3 4">
    <name type="scientific">Roridomyces roridus</name>
    <dbReference type="NCBI Taxonomy" id="1738132"/>
    <lineage>
        <taxon>Eukaryota</taxon>
        <taxon>Fungi</taxon>
        <taxon>Dikarya</taxon>
        <taxon>Basidiomycota</taxon>
        <taxon>Agaricomycotina</taxon>
        <taxon>Agaricomycetes</taxon>
        <taxon>Agaricomycetidae</taxon>
        <taxon>Agaricales</taxon>
        <taxon>Marasmiineae</taxon>
        <taxon>Mycenaceae</taxon>
        <taxon>Roridomyces</taxon>
    </lineage>
</organism>
<dbReference type="AlphaFoldDB" id="A0AAD7F948"/>
<gene>
    <name evidence="3" type="ORF">FB45DRAFT_1122592</name>
</gene>
<evidence type="ECO:0000313" key="4">
    <source>
        <dbReference type="Proteomes" id="UP001221142"/>
    </source>
</evidence>
<feature type="region of interest" description="Disordered" evidence="1">
    <location>
        <begin position="310"/>
        <end position="350"/>
    </location>
</feature>
<evidence type="ECO:0000256" key="2">
    <source>
        <dbReference type="SAM" id="Phobius"/>
    </source>
</evidence>
<name>A0AAD7F948_9AGAR</name>
<dbReference type="EMBL" id="JARKIF010000037">
    <property type="protein sequence ID" value="KAJ7609917.1"/>
    <property type="molecule type" value="Genomic_DNA"/>
</dbReference>
<keyword evidence="2" id="KW-1133">Transmembrane helix</keyword>
<feature type="transmembrane region" description="Helical" evidence="2">
    <location>
        <begin position="85"/>
        <end position="105"/>
    </location>
</feature>
<accession>A0AAD7F948</accession>
<reference evidence="3" key="1">
    <citation type="submission" date="2023-03" db="EMBL/GenBank/DDBJ databases">
        <title>Massive genome expansion in bonnet fungi (Mycena s.s.) driven by repeated elements and novel gene families across ecological guilds.</title>
        <authorList>
            <consortium name="Lawrence Berkeley National Laboratory"/>
            <person name="Harder C.B."/>
            <person name="Miyauchi S."/>
            <person name="Viragh M."/>
            <person name="Kuo A."/>
            <person name="Thoen E."/>
            <person name="Andreopoulos B."/>
            <person name="Lu D."/>
            <person name="Skrede I."/>
            <person name="Drula E."/>
            <person name="Henrissat B."/>
            <person name="Morin E."/>
            <person name="Kohler A."/>
            <person name="Barry K."/>
            <person name="LaButti K."/>
            <person name="Morin E."/>
            <person name="Salamov A."/>
            <person name="Lipzen A."/>
            <person name="Mereny Z."/>
            <person name="Hegedus B."/>
            <person name="Baldrian P."/>
            <person name="Stursova M."/>
            <person name="Weitz H."/>
            <person name="Taylor A."/>
            <person name="Grigoriev I.V."/>
            <person name="Nagy L.G."/>
            <person name="Martin F."/>
            <person name="Kauserud H."/>
        </authorList>
    </citation>
    <scope>NUCLEOTIDE SEQUENCE</scope>
    <source>
        <strain evidence="3">9284</strain>
    </source>
</reference>
<proteinExistence type="predicted"/>
<feature type="transmembrane region" description="Helical" evidence="2">
    <location>
        <begin position="204"/>
        <end position="226"/>
    </location>
</feature>
<keyword evidence="4" id="KW-1185">Reference proteome</keyword>
<sequence length="350" mass="39118">MSSSTSYFIQGGSLLYHTFTLVVQTFFFGGYSVLILISTRMLLTRGLKTRSLEALFFLGLLMYAISSAFWGFSVAYIGVPIVTSFNAIVLINFVLSDGIVCWRAWVISRMHYRGWIWLPFVFWFFTMLSTSTLIVFRSIDIPDSSLGGDKRFIRAIDVLQLQNMTTSLLSNISATGFLGATAWRHRQAMRTNFEDRKRSRVNQVLALLIESGVLYCMTGVLGTISQLVHLPHGTLNDIVLPVNIQFAGACAPALLLLISHHSDGHGNDTEYVGTLQISARPERAGTIQFTPGLGNRRVMSTIRFAVSNRASQAEADSEESESEFGRRSWDSEDGEVEMKRRELKNVEAIV</sequence>
<feature type="transmembrane region" description="Helical" evidence="2">
    <location>
        <begin position="159"/>
        <end position="183"/>
    </location>
</feature>
<evidence type="ECO:0000313" key="3">
    <source>
        <dbReference type="EMBL" id="KAJ7609917.1"/>
    </source>
</evidence>
<evidence type="ECO:0000256" key="1">
    <source>
        <dbReference type="SAM" id="MobiDB-lite"/>
    </source>
</evidence>
<feature type="transmembrane region" description="Helical" evidence="2">
    <location>
        <begin position="117"/>
        <end position="139"/>
    </location>
</feature>
<protein>
    <submittedName>
        <fullName evidence="3">Uncharacterized protein</fullName>
    </submittedName>
</protein>
<keyword evidence="2" id="KW-0472">Membrane</keyword>